<organism evidence="9">
    <name type="scientific">Nakamurella sp. A5-74</name>
    <dbReference type="NCBI Taxonomy" id="3158264"/>
    <lineage>
        <taxon>Bacteria</taxon>
        <taxon>Bacillati</taxon>
        <taxon>Actinomycetota</taxon>
        <taxon>Actinomycetes</taxon>
        <taxon>Nakamurellales</taxon>
        <taxon>Nakamurellaceae</taxon>
        <taxon>Nakamurella</taxon>
    </lineage>
</organism>
<dbReference type="RefSeq" id="WP_353647489.1">
    <property type="nucleotide sequence ID" value="NZ_CP159218.1"/>
</dbReference>
<keyword evidence="6 7" id="KW-0472">Membrane</keyword>
<keyword evidence="2 7" id="KW-0813">Transport</keyword>
<dbReference type="SUPFAM" id="SSF161098">
    <property type="entry name" value="MetI-like"/>
    <property type="match status" value="1"/>
</dbReference>
<dbReference type="EMBL" id="CP159218">
    <property type="protein sequence ID" value="XCG61873.1"/>
    <property type="molecule type" value="Genomic_DNA"/>
</dbReference>
<comment type="similarity">
    <text evidence="7">Belongs to the binding-protein-dependent transport system permease family.</text>
</comment>
<keyword evidence="3" id="KW-1003">Cell membrane</keyword>
<feature type="transmembrane region" description="Helical" evidence="7">
    <location>
        <begin position="164"/>
        <end position="186"/>
    </location>
</feature>
<reference evidence="9" key="1">
    <citation type="submission" date="2024-05" db="EMBL/GenBank/DDBJ databases">
        <authorList>
            <person name="Cai S.Y."/>
            <person name="Jin L.M."/>
            <person name="Li H.R."/>
        </authorList>
    </citation>
    <scope>NUCLEOTIDE SEQUENCE</scope>
    <source>
        <strain evidence="9">A5-74</strain>
    </source>
</reference>
<evidence type="ECO:0000256" key="1">
    <source>
        <dbReference type="ARBA" id="ARBA00004651"/>
    </source>
</evidence>
<keyword evidence="4 7" id="KW-0812">Transmembrane</keyword>
<dbReference type="AlphaFoldDB" id="A0AAU8DIU2"/>
<feature type="transmembrane region" description="Helical" evidence="7">
    <location>
        <begin position="136"/>
        <end position="158"/>
    </location>
</feature>
<evidence type="ECO:0000256" key="7">
    <source>
        <dbReference type="RuleBase" id="RU363032"/>
    </source>
</evidence>
<proteinExistence type="inferred from homology"/>
<evidence type="ECO:0000256" key="2">
    <source>
        <dbReference type="ARBA" id="ARBA00022448"/>
    </source>
</evidence>
<feature type="transmembrane region" description="Helical" evidence="7">
    <location>
        <begin position="36"/>
        <end position="58"/>
    </location>
</feature>
<dbReference type="GO" id="GO:0005886">
    <property type="term" value="C:plasma membrane"/>
    <property type="evidence" value="ECO:0007669"/>
    <property type="project" value="UniProtKB-SubCell"/>
</dbReference>
<evidence type="ECO:0000256" key="5">
    <source>
        <dbReference type="ARBA" id="ARBA00022989"/>
    </source>
</evidence>
<feature type="transmembrane region" description="Helical" evidence="7">
    <location>
        <begin position="269"/>
        <end position="290"/>
    </location>
</feature>
<evidence type="ECO:0000256" key="4">
    <source>
        <dbReference type="ARBA" id="ARBA00022692"/>
    </source>
</evidence>
<dbReference type="PROSITE" id="PS50928">
    <property type="entry name" value="ABC_TM1"/>
    <property type="match status" value="1"/>
</dbReference>
<dbReference type="PANTHER" id="PTHR43744:SF12">
    <property type="entry name" value="ABC TRANSPORTER PERMEASE PROTEIN MG189-RELATED"/>
    <property type="match status" value="1"/>
</dbReference>
<comment type="subcellular location">
    <subcellularLocation>
        <location evidence="1 7">Cell membrane</location>
        <topology evidence="1 7">Multi-pass membrane protein</topology>
    </subcellularLocation>
</comment>
<evidence type="ECO:0000256" key="6">
    <source>
        <dbReference type="ARBA" id="ARBA00023136"/>
    </source>
</evidence>
<feature type="transmembrane region" description="Helical" evidence="7">
    <location>
        <begin position="100"/>
        <end position="124"/>
    </location>
</feature>
<sequence>MSTPVHGAESQAFTSAAPTVARRTGIQRPPIERLGVAVRTVFLVVGALLFLMPFYLLIRNALANRREIVGLKFTWWPGELQWTNFAEAFSSTNDVPMGRAMVNSVIVSVTQTVLTVVLAAMAGYGLARIPFRYSKLISGTVLATLLIPSAVTFVPTFVMVSSLGWVSSLRGLIIPGLFSALAVFLFRQQFSDFPKDLEEAGRIDGLGWFGVFWRVVVPNTGAFFAAVGAITFLGSWNSFLWPLVIGQDPSSWTIQVALSAFTTSQTVDYSQLFAAAVIAVLPVLVLFLALQRFIRQGYESTGSTG</sequence>
<protein>
    <submittedName>
        <fullName evidence="9">Carbohydrate ABC transporter permease</fullName>
    </submittedName>
</protein>
<dbReference type="InterPro" id="IPR035906">
    <property type="entry name" value="MetI-like_sf"/>
</dbReference>
<dbReference type="Pfam" id="PF00528">
    <property type="entry name" value="BPD_transp_1"/>
    <property type="match status" value="1"/>
</dbReference>
<evidence type="ECO:0000313" key="9">
    <source>
        <dbReference type="EMBL" id="XCG61873.1"/>
    </source>
</evidence>
<dbReference type="Gene3D" id="1.10.3720.10">
    <property type="entry name" value="MetI-like"/>
    <property type="match status" value="1"/>
</dbReference>
<feature type="domain" description="ABC transmembrane type-1" evidence="8">
    <location>
        <begin position="101"/>
        <end position="290"/>
    </location>
</feature>
<evidence type="ECO:0000259" key="8">
    <source>
        <dbReference type="PROSITE" id="PS50928"/>
    </source>
</evidence>
<keyword evidence="5 7" id="KW-1133">Transmembrane helix</keyword>
<dbReference type="GO" id="GO:0055085">
    <property type="term" value="P:transmembrane transport"/>
    <property type="evidence" value="ECO:0007669"/>
    <property type="project" value="InterPro"/>
</dbReference>
<dbReference type="CDD" id="cd06261">
    <property type="entry name" value="TM_PBP2"/>
    <property type="match status" value="1"/>
</dbReference>
<name>A0AAU8DIU2_9ACTN</name>
<dbReference type="InterPro" id="IPR000515">
    <property type="entry name" value="MetI-like"/>
</dbReference>
<accession>A0AAU8DIU2</accession>
<gene>
    <name evidence="9" type="ORF">ABLG96_11290</name>
</gene>
<feature type="transmembrane region" description="Helical" evidence="7">
    <location>
        <begin position="206"/>
        <end position="233"/>
    </location>
</feature>
<evidence type="ECO:0000256" key="3">
    <source>
        <dbReference type="ARBA" id="ARBA00022475"/>
    </source>
</evidence>
<dbReference type="PANTHER" id="PTHR43744">
    <property type="entry name" value="ABC TRANSPORTER PERMEASE PROTEIN MG189-RELATED-RELATED"/>
    <property type="match status" value="1"/>
</dbReference>